<dbReference type="Pfam" id="PF00034">
    <property type="entry name" value="Cytochrom_C"/>
    <property type="match status" value="1"/>
</dbReference>
<evidence type="ECO:0000256" key="6">
    <source>
        <dbReference type="PROSITE-ProRule" id="PRU00433"/>
    </source>
</evidence>
<keyword evidence="10" id="KW-1185">Reference proteome</keyword>
<feature type="chain" id="PRO_5046241659" evidence="7">
    <location>
        <begin position="20"/>
        <end position="130"/>
    </location>
</feature>
<keyword evidence="7" id="KW-0732">Signal</keyword>
<evidence type="ECO:0000256" key="5">
    <source>
        <dbReference type="ARBA" id="ARBA00023004"/>
    </source>
</evidence>
<dbReference type="EMBL" id="JBHSDC010000027">
    <property type="protein sequence ID" value="MFC4232741.1"/>
    <property type="molecule type" value="Genomic_DNA"/>
</dbReference>
<evidence type="ECO:0000256" key="4">
    <source>
        <dbReference type="ARBA" id="ARBA00022982"/>
    </source>
</evidence>
<dbReference type="Gene3D" id="1.10.760.10">
    <property type="entry name" value="Cytochrome c-like domain"/>
    <property type="match status" value="1"/>
</dbReference>
<dbReference type="PRINTS" id="PR00606">
    <property type="entry name" value="CYTCHROMECID"/>
</dbReference>
<keyword evidence="5 6" id="KW-0408">Iron</keyword>
<keyword evidence="1" id="KW-0813">Transport</keyword>
<evidence type="ECO:0000256" key="2">
    <source>
        <dbReference type="ARBA" id="ARBA00022617"/>
    </source>
</evidence>
<gene>
    <name evidence="9" type="ORF">ACFOW1_12630</name>
</gene>
<dbReference type="InterPro" id="IPR009056">
    <property type="entry name" value="Cyt_c-like_dom"/>
</dbReference>
<feature type="domain" description="Cytochrome c" evidence="8">
    <location>
        <begin position="42"/>
        <end position="128"/>
    </location>
</feature>
<protein>
    <submittedName>
        <fullName evidence="9">C-type cytochrome</fullName>
    </submittedName>
</protein>
<keyword evidence="4" id="KW-0249">Electron transport</keyword>
<sequence>MKKVFTVLFATSIAASIIACGGAETKDKTVVASVTTDISADPNYKKGLDLVAKSDCLTCHKINEKSTGPAYNEVAAKYAGAADSTITRLAGKIIAGGSGVWGAIPMTPHPQVSQADAEQMVKYILLLKNS</sequence>
<accession>A0ABV8Q0J4</accession>
<dbReference type="SUPFAM" id="SSF46626">
    <property type="entry name" value="Cytochrome c"/>
    <property type="match status" value="1"/>
</dbReference>
<reference evidence="10" key="1">
    <citation type="journal article" date="2019" name="Int. J. Syst. Evol. Microbiol.">
        <title>The Global Catalogue of Microorganisms (GCM) 10K type strain sequencing project: providing services to taxonomists for standard genome sequencing and annotation.</title>
        <authorList>
            <consortium name="The Broad Institute Genomics Platform"/>
            <consortium name="The Broad Institute Genome Sequencing Center for Infectious Disease"/>
            <person name="Wu L."/>
            <person name="Ma J."/>
        </authorList>
    </citation>
    <scope>NUCLEOTIDE SEQUENCE [LARGE SCALE GENOMIC DNA]</scope>
    <source>
        <strain evidence="10">CECT 8010</strain>
    </source>
</reference>
<dbReference type="InterPro" id="IPR036909">
    <property type="entry name" value="Cyt_c-like_dom_sf"/>
</dbReference>
<evidence type="ECO:0000256" key="1">
    <source>
        <dbReference type="ARBA" id="ARBA00022448"/>
    </source>
</evidence>
<evidence type="ECO:0000256" key="3">
    <source>
        <dbReference type="ARBA" id="ARBA00022723"/>
    </source>
</evidence>
<evidence type="ECO:0000313" key="10">
    <source>
        <dbReference type="Proteomes" id="UP001595906"/>
    </source>
</evidence>
<organism evidence="9 10">
    <name type="scientific">Parasediminibacterium paludis</name>
    <dbReference type="NCBI Taxonomy" id="908966"/>
    <lineage>
        <taxon>Bacteria</taxon>
        <taxon>Pseudomonadati</taxon>
        <taxon>Bacteroidota</taxon>
        <taxon>Chitinophagia</taxon>
        <taxon>Chitinophagales</taxon>
        <taxon>Chitinophagaceae</taxon>
        <taxon>Parasediminibacterium</taxon>
    </lineage>
</organism>
<evidence type="ECO:0000256" key="7">
    <source>
        <dbReference type="SAM" id="SignalP"/>
    </source>
</evidence>
<dbReference type="Proteomes" id="UP001595906">
    <property type="component" value="Unassembled WGS sequence"/>
</dbReference>
<comment type="caution">
    <text evidence="9">The sequence shown here is derived from an EMBL/GenBank/DDBJ whole genome shotgun (WGS) entry which is preliminary data.</text>
</comment>
<feature type="signal peptide" evidence="7">
    <location>
        <begin position="1"/>
        <end position="19"/>
    </location>
</feature>
<keyword evidence="2 6" id="KW-0349">Heme</keyword>
<keyword evidence="3 6" id="KW-0479">Metal-binding</keyword>
<evidence type="ECO:0000259" key="8">
    <source>
        <dbReference type="PROSITE" id="PS51007"/>
    </source>
</evidence>
<name>A0ABV8Q0J4_9BACT</name>
<dbReference type="PROSITE" id="PS51007">
    <property type="entry name" value="CYTC"/>
    <property type="match status" value="1"/>
</dbReference>
<proteinExistence type="predicted"/>
<evidence type="ECO:0000313" key="9">
    <source>
        <dbReference type="EMBL" id="MFC4232741.1"/>
    </source>
</evidence>
<dbReference type="PROSITE" id="PS51257">
    <property type="entry name" value="PROKAR_LIPOPROTEIN"/>
    <property type="match status" value="1"/>
</dbReference>
<dbReference type="RefSeq" id="WP_379014716.1">
    <property type="nucleotide sequence ID" value="NZ_JBHSDC010000027.1"/>
</dbReference>
<dbReference type="InterPro" id="IPR002324">
    <property type="entry name" value="Cyt_c_ID"/>
</dbReference>